<dbReference type="PROSITE" id="PS50097">
    <property type="entry name" value="BTB"/>
    <property type="match status" value="1"/>
</dbReference>
<dbReference type="Proteomes" id="UP000022910">
    <property type="component" value="Unassembled WGS sequence"/>
</dbReference>
<dbReference type="HOGENOM" id="CLU_021542_0_1_1"/>
<dbReference type="SUPFAM" id="SSF54695">
    <property type="entry name" value="POZ domain"/>
    <property type="match status" value="1"/>
</dbReference>
<dbReference type="PROSITE" id="PS51886">
    <property type="entry name" value="TLDC"/>
    <property type="match status" value="1"/>
</dbReference>
<accession>A0A015LS11</accession>
<organism evidence="3 4">
    <name type="scientific">Rhizophagus irregularis (strain DAOM 197198w)</name>
    <name type="common">Glomus intraradices</name>
    <dbReference type="NCBI Taxonomy" id="1432141"/>
    <lineage>
        <taxon>Eukaryota</taxon>
        <taxon>Fungi</taxon>
        <taxon>Fungi incertae sedis</taxon>
        <taxon>Mucoromycota</taxon>
        <taxon>Glomeromycotina</taxon>
        <taxon>Glomeromycetes</taxon>
        <taxon>Glomerales</taxon>
        <taxon>Glomeraceae</taxon>
        <taxon>Rhizophagus</taxon>
    </lineage>
</organism>
<proteinExistence type="predicted"/>
<feature type="domain" description="BTB" evidence="1">
    <location>
        <begin position="23"/>
        <end position="96"/>
    </location>
</feature>
<dbReference type="EMBL" id="JEMT01027353">
    <property type="protein sequence ID" value="EXX57503.1"/>
    <property type="molecule type" value="Genomic_DNA"/>
</dbReference>
<feature type="domain" description="TLDc" evidence="2">
    <location>
        <begin position="297"/>
        <end position="465"/>
    </location>
</feature>
<evidence type="ECO:0000313" key="3">
    <source>
        <dbReference type="EMBL" id="EXX57503.1"/>
    </source>
</evidence>
<dbReference type="SMART" id="SM00225">
    <property type="entry name" value="BTB"/>
    <property type="match status" value="1"/>
</dbReference>
<keyword evidence="4" id="KW-1185">Reference proteome</keyword>
<protein>
    <recommendedName>
        <fullName evidence="5">Btb/poz domain-containing protein 19-like</fullName>
    </recommendedName>
</protein>
<name>A0A015LS11_RHIIW</name>
<evidence type="ECO:0000313" key="4">
    <source>
        <dbReference type="Proteomes" id="UP000022910"/>
    </source>
</evidence>
<dbReference type="PANTHER" id="PTHR24410:SF23">
    <property type="entry name" value="BTB DOMAIN-CONTAINING PROTEIN-RELATED"/>
    <property type="match status" value="1"/>
</dbReference>
<dbReference type="InterPro" id="IPR006571">
    <property type="entry name" value="TLDc_dom"/>
</dbReference>
<dbReference type="Gene3D" id="3.30.710.10">
    <property type="entry name" value="Potassium Channel Kv1.1, Chain A"/>
    <property type="match status" value="1"/>
</dbReference>
<dbReference type="PANTHER" id="PTHR24410">
    <property type="entry name" value="HL07962P-RELATED"/>
    <property type="match status" value="1"/>
</dbReference>
<dbReference type="SMART" id="SM00584">
    <property type="entry name" value="TLDc"/>
    <property type="match status" value="1"/>
</dbReference>
<reference evidence="3 4" key="1">
    <citation type="submission" date="2014-02" db="EMBL/GenBank/DDBJ databases">
        <title>Single nucleus genome sequencing reveals high similarity among nuclei of an endomycorrhizal fungus.</title>
        <authorList>
            <person name="Lin K."/>
            <person name="Geurts R."/>
            <person name="Zhang Z."/>
            <person name="Limpens E."/>
            <person name="Saunders D.G."/>
            <person name="Mu D."/>
            <person name="Pang E."/>
            <person name="Cao H."/>
            <person name="Cha H."/>
            <person name="Lin T."/>
            <person name="Zhou Q."/>
            <person name="Shang Y."/>
            <person name="Li Y."/>
            <person name="Ivanov S."/>
            <person name="Sharma T."/>
            <person name="Velzen R.V."/>
            <person name="Ruijter N.D."/>
            <person name="Aanen D.K."/>
            <person name="Win J."/>
            <person name="Kamoun S."/>
            <person name="Bisseling T."/>
            <person name="Huang S."/>
        </authorList>
    </citation>
    <scope>NUCLEOTIDE SEQUENCE [LARGE SCALE GENOMIC DNA]</scope>
    <source>
        <strain evidence="4">DAOM197198w</strain>
    </source>
</reference>
<evidence type="ECO:0008006" key="5">
    <source>
        <dbReference type="Google" id="ProtNLM"/>
    </source>
</evidence>
<dbReference type="Pfam" id="PF07534">
    <property type="entry name" value="TLD"/>
    <property type="match status" value="1"/>
</dbReference>
<dbReference type="InterPro" id="IPR000210">
    <property type="entry name" value="BTB/POZ_dom"/>
</dbReference>
<gene>
    <name evidence="3" type="ORF">RirG_206560</name>
</gene>
<dbReference type="InterPro" id="IPR051481">
    <property type="entry name" value="BTB-POZ/Galectin-3-binding"/>
</dbReference>
<dbReference type="CDD" id="cd18186">
    <property type="entry name" value="BTB_POZ_ZBTB_KLHL-like"/>
    <property type="match status" value="1"/>
</dbReference>
<dbReference type="InterPro" id="IPR011333">
    <property type="entry name" value="SKP1/BTB/POZ_sf"/>
</dbReference>
<evidence type="ECO:0000259" key="1">
    <source>
        <dbReference type="PROSITE" id="PS50097"/>
    </source>
</evidence>
<evidence type="ECO:0000259" key="2">
    <source>
        <dbReference type="PROSITE" id="PS51886"/>
    </source>
</evidence>
<sequence>MSFDYSQELINDYEKLLEANKGYDVIIYAGEDENAKEIHANSLILCIRSQYFQAAFSNEWAEKRDGKFILEKPNISPQIFKIILRFIYCGKIDLTRLKGTELLDLLIAVDELSIQTLITCIQEYLINNQYKFLQKNLIEILEAIYQFHQCDTFSDLWESFLEAICDKPEILFNTDKLINLRAPILELLLKRDDLLLDEIIIWDNLIRWSFAQHPSIKEDIKQWNTEEIAIMESTLHRFLPLIRFYHISSEDFHSKVYPFKVLLPKDLINEMLVFYLVPSKKLNIDIQLPRYPKYDTELIKFQHFAIFSSWIERESDSYYYKKNIPYQFNLIYRASKDGKTAKAFHKKCDNRGPTIVIIKIKGSEQIIGGYNPFSWDSSKSYKYTTDSFMFSFTDRKNTKTAEVSFSNGTYSIGCYPTHGPIFGGDFSCKDCATNWKFNNYFHSYPDINIPTGSIQVDDYEVFQVKKLKQNLNDKRKLFKKKSFLKSLFKK</sequence>
<comment type="caution">
    <text evidence="3">The sequence shown here is derived from an EMBL/GenBank/DDBJ whole genome shotgun (WGS) entry which is preliminary data.</text>
</comment>
<dbReference type="AlphaFoldDB" id="A0A015LS11"/>
<dbReference type="Pfam" id="PF00651">
    <property type="entry name" value="BTB"/>
    <property type="match status" value="1"/>
</dbReference>